<dbReference type="RefSeq" id="WP_322473163.1">
    <property type="nucleotide sequence ID" value="NZ_JBHRZG010000001.1"/>
</dbReference>
<comment type="caution">
    <text evidence="5">The sequence shown here is derived from an EMBL/GenBank/DDBJ whole genome shotgun (WGS) entry which is preliminary data.</text>
</comment>
<dbReference type="EMBL" id="JBHRZG010000001">
    <property type="protein sequence ID" value="MFC3831363.1"/>
    <property type="molecule type" value="Genomic_DNA"/>
</dbReference>
<evidence type="ECO:0000256" key="2">
    <source>
        <dbReference type="ARBA" id="ARBA00023125"/>
    </source>
</evidence>
<dbReference type="Pfam" id="PF01638">
    <property type="entry name" value="HxlR"/>
    <property type="match status" value="1"/>
</dbReference>
<sequence>MPTCRSYHDACPIARALDVIGERWALLVVRELLFGPQRFSDLRRALAGASSNLVADRLRELQERGVVERRQLPLPAGAWVYTLTDAGRRLEPVLLAMGTWGAHLPPPPGPTTLSAASVLLYLRTTARPAADAPPASLRLDLDGAVWTVDVADGQIHIQSGATGPGDAQLTTTPTTFLTLLEHPERLETVTDGSAVVRGDVQAWRRVLESVAGGQPRRRSG</sequence>
<dbReference type="SUPFAM" id="SSF46785">
    <property type="entry name" value="Winged helix' DNA-binding domain"/>
    <property type="match status" value="1"/>
</dbReference>
<dbReference type="InterPro" id="IPR003033">
    <property type="entry name" value="SCP2_sterol-bd_dom"/>
</dbReference>
<evidence type="ECO:0000313" key="6">
    <source>
        <dbReference type="Proteomes" id="UP001595803"/>
    </source>
</evidence>
<dbReference type="InterPro" id="IPR036390">
    <property type="entry name" value="WH_DNA-bd_sf"/>
</dbReference>
<accession>A0ABV7Z2N5</accession>
<keyword evidence="1" id="KW-0805">Transcription regulation</keyword>
<evidence type="ECO:0000259" key="4">
    <source>
        <dbReference type="PROSITE" id="PS51118"/>
    </source>
</evidence>
<organism evidence="5 6">
    <name type="scientific">Deinococcus rufus</name>
    <dbReference type="NCBI Taxonomy" id="2136097"/>
    <lineage>
        <taxon>Bacteria</taxon>
        <taxon>Thermotogati</taxon>
        <taxon>Deinococcota</taxon>
        <taxon>Deinococci</taxon>
        <taxon>Deinococcales</taxon>
        <taxon>Deinococcaceae</taxon>
        <taxon>Deinococcus</taxon>
    </lineage>
</organism>
<keyword evidence="3" id="KW-0804">Transcription</keyword>
<feature type="domain" description="HTH hxlR-type" evidence="4">
    <location>
        <begin position="11"/>
        <end position="109"/>
    </location>
</feature>
<name>A0ABV7Z2N5_9DEIO</name>
<gene>
    <name evidence="5" type="ORF">ACFOSB_00625</name>
</gene>
<reference evidence="6" key="1">
    <citation type="journal article" date="2019" name="Int. J. Syst. Evol. Microbiol.">
        <title>The Global Catalogue of Microorganisms (GCM) 10K type strain sequencing project: providing services to taxonomists for standard genome sequencing and annotation.</title>
        <authorList>
            <consortium name="The Broad Institute Genomics Platform"/>
            <consortium name="The Broad Institute Genome Sequencing Center for Infectious Disease"/>
            <person name="Wu L."/>
            <person name="Ma J."/>
        </authorList>
    </citation>
    <scope>NUCLEOTIDE SEQUENCE [LARGE SCALE GENOMIC DNA]</scope>
    <source>
        <strain evidence="6">CCTCC AB 2017081</strain>
    </source>
</reference>
<protein>
    <submittedName>
        <fullName evidence="5">Winged helix-turn-helix transcriptional regulator</fullName>
    </submittedName>
</protein>
<dbReference type="Gene3D" id="1.10.10.10">
    <property type="entry name" value="Winged helix-like DNA-binding domain superfamily/Winged helix DNA-binding domain"/>
    <property type="match status" value="1"/>
</dbReference>
<dbReference type="Pfam" id="PF02036">
    <property type="entry name" value="SCP2"/>
    <property type="match status" value="1"/>
</dbReference>
<evidence type="ECO:0000256" key="1">
    <source>
        <dbReference type="ARBA" id="ARBA00023015"/>
    </source>
</evidence>
<dbReference type="Proteomes" id="UP001595803">
    <property type="component" value="Unassembled WGS sequence"/>
</dbReference>
<keyword evidence="6" id="KW-1185">Reference proteome</keyword>
<dbReference type="InterPro" id="IPR036388">
    <property type="entry name" value="WH-like_DNA-bd_sf"/>
</dbReference>
<dbReference type="PANTHER" id="PTHR33204">
    <property type="entry name" value="TRANSCRIPTIONAL REGULATOR, MARR FAMILY"/>
    <property type="match status" value="1"/>
</dbReference>
<keyword evidence="2" id="KW-0238">DNA-binding</keyword>
<evidence type="ECO:0000313" key="5">
    <source>
        <dbReference type="EMBL" id="MFC3831363.1"/>
    </source>
</evidence>
<dbReference type="PROSITE" id="PS51118">
    <property type="entry name" value="HTH_HXLR"/>
    <property type="match status" value="1"/>
</dbReference>
<dbReference type="InterPro" id="IPR002577">
    <property type="entry name" value="HTH_HxlR"/>
</dbReference>
<dbReference type="PANTHER" id="PTHR33204:SF18">
    <property type="entry name" value="TRANSCRIPTIONAL REGULATORY PROTEIN"/>
    <property type="match status" value="1"/>
</dbReference>
<evidence type="ECO:0000256" key="3">
    <source>
        <dbReference type="ARBA" id="ARBA00023163"/>
    </source>
</evidence>
<proteinExistence type="predicted"/>